<dbReference type="InterPro" id="IPR007229">
    <property type="entry name" value="Nic_PRibTrfase-Fam"/>
</dbReference>
<dbReference type="GO" id="GO:0016757">
    <property type="term" value="F:glycosyltransferase activity"/>
    <property type="evidence" value="ECO:0007669"/>
    <property type="project" value="UniProtKB-KW"/>
</dbReference>
<evidence type="ECO:0000256" key="5">
    <source>
        <dbReference type="ARBA" id="ARBA00022598"/>
    </source>
</evidence>
<dbReference type="PANTHER" id="PTHR11098:SF1">
    <property type="entry name" value="NICOTINATE PHOSPHORIBOSYLTRANSFERASE"/>
    <property type="match status" value="1"/>
</dbReference>
<name>A0A2U8DFB7_9GAMM</name>
<evidence type="ECO:0000256" key="7">
    <source>
        <dbReference type="HAMAP-Rule" id="MF_00570"/>
    </source>
</evidence>
<dbReference type="GO" id="GO:0004516">
    <property type="term" value="F:nicotinate phosphoribosyltransferase activity"/>
    <property type="evidence" value="ECO:0007669"/>
    <property type="project" value="UniProtKB-UniRule"/>
</dbReference>
<gene>
    <name evidence="7 11" type="primary">pncB</name>
    <name evidence="11" type="ORF">DD681_01235</name>
</gene>
<evidence type="ECO:0000256" key="2">
    <source>
        <dbReference type="ARBA" id="ARBA00010897"/>
    </source>
</evidence>
<evidence type="ECO:0000313" key="12">
    <source>
        <dbReference type="Proteomes" id="UP000244884"/>
    </source>
</evidence>
<dbReference type="OrthoDB" id="9771406at2"/>
<dbReference type="InterPro" id="IPR041525">
    <property type="entry name" value="N/Namide_PRibTrfase"/>
</dbReference>
<dbReference type="InterPro" id="IPR036068">
    <property type="entry name" value="Nicotinate_pribotase-like_C"/>
</dbReference>
<dbReference type="GO" id="GO:0005829">
    <property type="term" value="C:cytosol"/>
    <property type="evidence" value="ECO:0007669"/>
    <property type="project" value="TreeGrafter"/>
</dbReference>
<feature type="domain" description="Nicotinate phosphoribosyltransferase N-terminal" evidence="10">
    <location>
        <begin position="13"/>
        <end position="130"/>
    </location>
</feature>
<dbReference type="NCBIfam" id="TIGR01514">
    <property type="entry name" value="NAPRTase"/>
    <property type="match status" value="1"/>
</dbReference>
<sequence>MKQYNYPIIKTLLDTDAYKLHMQQAVFYNYSKVNVVAEFICRGPNILGCYSNILLDQINMMTSLSLSDKEYIYMTSFPFFRKEYLHWLKRFRYNITQVQIKNKNGQLNIRISGLWKEVILWEVPILSLISEIFHKNSNPDITSDIAVQYLDYKLKKFFQKTKNLDLSRLKIIDFGTRRRFSYDVQYLIVKRLKQKFPFLIGSSNYHISRILKILPVGTQAHEWFQAHQQISSNLKNSQILALSTWLNQYKNHLSIALTDCINMDSFLRDFNLFFSKSYQGIRHDSGDPIKWGEKALKHYEKLGIDPNTKTLLFSDNLNFKKIISIYKKFNNRTNVIFGIGTQLTCDIPNVKPLNIVIKLVKCNGRPVAKLSDSPGKMFCLDKNFIKSLYHAFKLPFNNKI</sequence>
<evidence type="ECO:0000313" key="11">
    <source>
        <dbReference type="EMBL" id="AWH90433.1"/>
    </source>
</evidence>
<dbReference type="Gene3D" id="3.20.140.10">
    <property type="entry name" value="nicotinate phosphoribosyltransferase"/>
    <property type="match status" value="1"/>
</dbReference>
<dbReference type="CDD" id="cd01401">
    <property type="entry name" value="PncB_like"/>
    <property type="match status" value="1"/>
</dbReference>
<accession>A0A2U8DFB7</accession>
<keyword evidence="4 7" id="KW-0597">Phosphoprotein</keyword>
<dbReference type="RefSeq" id="WP_158341204.1">
    <property type="nucleotide sequence ID" value="NZ_CP029161.1"/>
</dbReference>
<proteinExistence type="inferred from homology"/>
<dbReference type="EC" id="6.3.4.21" evidence="3 7"/>
<evidence type="ECO:0000256" key="3">
    <source>
        <dbReference type="ARBA" id="ARBA00013236"/>
    </source>
</evidence>
<dbReference type="AlphaFoldDB" id="A0A2U8DFB7"/>
<dbReference type="Pfam" id="PF17767">
    <property type="entry name" value="NAPRTase_N"/>
    <property type="match status" value="1"/>
</dbReference>
<keyword evidence="5 7" id="KW-0436">Ligase</keyword>
<dbReference type="HAMAP" id="MF_00570">
    <property type="entry name" value="NAPRTase"/>
    <property type="match status" value="1"/>
</dbReference>
<dbReference type="InterPro" id="IPR040727">
    <property type="entry name" value="NAPRTase_N"/>
</dbReference>
<dbReference type="SUPFAM" id="SSF51690">
    <property type="entry name" value="Nicotinate/Quinolinate PRTase C-terminal domain-like"/>
    <property type="match status" value="1"/>
</dbReference>
<comment type="function">
    <text evidence="7 8">Catalyzes the synthesis of beta-nicotinate D-ribonucleotide from nicotinate and 5-phospho-D-ribose 1-phosphate at the expense of ATP.</text>
</comment>
<comment type="catalytic activity">
    <reaction evidence="7 8">
        <text>5-phospho-alpha-D-ribose 1-diphosphate + nicotinate + ATP + H2O = nicotinate beta-D-ribonucleotide + ADP + phosphate + diphosphate</text>
        <dbReference type="Rhea" id="RHEA:36163"/>
        <dbReference type="ChEBI" id="CHEBI:15377"/>
        <dbReference type="ChEBI" id="CHEBI:30616"/>
        <dbReference type="ChEBI" id="CHEBI:32544"/>
        <dbReference type="ChEBI" id="CHEBI:33019"/>
        <dbReference type="ChEBI" id="CHEBI:43474"/>
        <dbReference type="ChEBI" id="CHEBI:57502"/>
        <dbReference type="ChEBI" id="CHEBI:58017"/>
        <dbReference type="ChEBI" id="CHEBI:456216"/>
        <dbReference type="EC" id="6.3.4.21"/>
    </reaction>
</comment>
<dbReference type="SUPFAM" id="SSF54675">
    <property type="entry name" value="Nicotinate/Quinolinate PRTase N-terminal domain-like"/>
    <property type="match status" value="1"/>
</dbReference>
<comment type="PTM">
    <text evidence="7 8">Transiently phosphorylated on a His residue during the reaction cycle. Phosphorylation strongly increases the affinity for substrates and increases the rate of nicotinate D-ribonucleotide production. Dephosphorylation regenerates the low-affinity form of the enzyme, leading to product release.</text>
</comment>
<dbReference type="PIRSF" id="PIRSF000484">
    <property type="entry name" value="NAPRT"/>
    <property type="match status" value="1"/>
</dbReference>
<dbReference type="GO" id="GO:0034355">
    <property type="term" value="P:NAD+ biosynthetic process via the salvage pathway"/>
    <property type="evidence" value="ECO:0007669"/>
    <property type="project" value="TreeGrafter"/>
</dbReference>
<evidence type="ECO:0000256" key="8">
    <source>
        <dbReference type="RuleBase" id="RU003838"/>
    </source>
</evidence>
<dbReference type="Pfam" id="PF04095">
    <property type="entry name" value="NAPRTase"/>
    <property type="match status" value="1"/>
</dbReference>
<dbReference type="InterPro" id="IPR006406">
    <property type="entry name" value="Nic_PRibTrfase"/>
</dbReference>
<evidence type="ECO:0000259" key="10">
    <source>
        <dbReference type="Pfam" id="PF17767"/>
    </source>
</evidence>
<dbReference type="EMBL" id="CP029161">
    <property type="protein sequence ID" value="AWH90433.1"/>
    <property type="molecule type" value="Genomic_DNA"/>
</dbReference>
<dbReference type="PANTHER" id="PTHR11098">
    <property type="entry name" value="NICOTINATE PHOSPHORIBOSYLTRANSFERASE"/>
    <property type="match status" value="1"/>
</dbReference>
<protein>
    <recommendedName>
        <fullName evidence="3 7">Nicotinate phosphoribosyltransferase</fullName>
        <shortName evidence="7">NAPRTase</shortName>
        <ecNumber evidence="3 7">6.3.4.21</ecNumber>
    </recommendedName>
</protein>
<comment type="similarity">
    <text evidence="2 7 8">Belongs to the NAPRTase family.</text>
</comment>
<comment type="pathway">
    <text evidence="1 7 8">Cofactor biosynthesis; NAD(+) biosynthesis; nicotinate D-ribonucleotide from nicotinate: step 1/1.</text>
</comment>
<keyword evidence="11" id="KW-0328">Glycosyltransferase</keyword>
<evidence type="ECO:0000256" key="4">
    <source>
        <dbReference type="ARBA" id="ARBA00022553"/>
    </source>
</evidence>
<dbReference type="NCBIfam" id="NF003704">
    <property type="entry name" value="PRK05321.1"/>
    <property type="match status" value="1"/>
</dbReference>
<evidence type="ECO:0000256" key="1">
    <source>
        <dbReference type="ARBA" id="ARBA00004952"/>
    </source>
</evidence>
<dbReference type="UniPathway" id="UPA00253">
    <property type="reaction ID" value="UER00457"/>
</dbReference>
<evidence type="ECO:0000256" key="6">
    <source>
        <dbReference type="ARBA" id="ARBA00022642"/>
    </source>
</evidence>
<keyword evidence="6 7" id="KW-0662">Pyridine nucleotide biosynthesis</keyword>
<organism evidence="11 12">
    <name type="scientific">Buchnera aphidicola</name>
    <name type="common">Melanaphis sacchari</name>
    <dbReference type="NCBI Taxonomy" id="2173854"/>
    <lineage>
        <taxon>Bacteria</taxon>
        <taxon>Pseudomonadati</taxon>
        <taxon>Pseudomonadota</taxon>
        <taxon>Gammaproteobacteria</taxon>
        <taxon>Enterobacterales</taxon>
        <taxon>Erwiniaceae</taxon>
        <taxon>Buchnera</taxon>
    </lineage>
</organism>
<dbReference type="Proteomes" id="UP000244884">
    <property type="component" value="Chromosome"/>
</dbReference>
<keyword evidence="11" id="KW-0808">Transferase</keyword>
<feature type="modified residue" description="Phosphohistidine; by autocatalysis" evidence="7">
    <location>
        <position position="221"/>
    </location>
</feature>
<reference evidence="11 12" key="1">
    <citation type="submission" date="2018-04" db="EMBL/GenBank/DDBJ databases">
        <title>Genome sequence of Buchnera aphidicola from Melaphis sacchari.</title>
        <authorList>
            <person name="Geib S.M."/>
            <person name="Palmer N.A."/>
            <person name="Sattler S.E."/>
            <person name="Sarath G."/>
        </authorList>
    </citation>
    <scope>NUCLEOTIDE SEQUENCE [LARGE SCALE GENOMIC DNA]</scope>
    <source>
        <strain evidence="11 12">LSU</strain>
    </source>
</reference>
<evidence type="ECO:0000259" key="9">
    <source>
        <dbReference type="Pfam" id="PF04095"/>
    </source>
</evidence>
<feature type="domain" description="Nicotinate/nicotinamide phosphoribosyltransferase" evidence="9">
    <location>
        <begin position="170"/>
        <end position="395"/>
    </location>
</feature>